<reference evidence="1 2" key="1">
    <citation type="submission" date="2014-04" db="EMBL/GenBank/DDBJ databases">
        <title>Evolutionary Origins and Diversification of the Mycorrhizal Mutualists.</title>
        <authorList>
            <consortium name="DOE Joint Genome Institute"/>
            <consortium name="Mycorrhizal Genomics Consortium"/>
            <person name="Kohler A."/>
            <person name="Kuo A."/>
            <person name="Nagy L.G."/>
            <person name="Floudas D."/>
            <person name="Copeland A."/>
            <person name="Barry K.W."/>
            <person name="Cichocki N."/>
            <person name="Veneault-Fourrey C."/>
            <person name="LaButti K."/>
            <person name="Lindquist E.A."/>
            <person name="Lipzen A."/>
            <person name="Lundell T."/>
            <person name="Morin E."/>
            <person name="Murat C."/>
            <person name="Riley R."/>
            <person name="Ohm R."/>
            <person name="Sun H."/>
            <person name="Tunlid A."/>
            <person name="Henrissat B."/>
            <person name="Grigoriev I.V."/>
            <person name="Hibbett D.S."/>
            <person name="Martin F."/>
        </authorList>
    </citation>
    <scope>NUCLEOTIDE SEQUENCE [LARGE SCALE GENOMIC DNA]</scope>
    <source>
        <strain evidence="1 2">MD-312</strain>
    </source>
</reference>
<proteinExistence type="predicted"/>
<dbReference type="HOGENOM" id="CLU_148200_1_0_1"/>
<organism evidence="1 2">
    <name type="scientific">Hydnomerulius pinastri MD-312</name>
    <dbReference type="NCBI Taxonomy" id="994086"/>
    <lineage>
        <taxon>Eukaryota</taxon>
        <taxon>Fungi</taxon>
        <taxon>Dikarya</taxon>
        <taxon>Basidiomycota</taxon>
        <taxon>Agaricomycotina</taxon>
        <taxon>Agaricomycetes</taxon>
        <taxon>Agaricomycetidae</taxon>
        <taxon>Boletales</taxon>
        <taxon>Boletales incertae sedis</taxon>
        <taxon>Leucogyrophana</taxon>
    </lineage>
</organism>
<keyword evidence="2" id="KW-1185">Reference proteome</keyword>
<dbReference type="EMBL" id="KN839870">
    <property type="protein sequence ID" value="KIJ60696.1"/>
    <property type="molecule type" value="Genomic_DNA"/>
</dbReference>
<dbReference type="OrthoDB" id="2691046at2759"/>
<gene>
    <name evidence="1" type="ORF">HYDPIDRAFT_98427</name>
</gene>
<protein>
    <submittedName>
        <fullName evidence="1">Uncharacterized protein</fullName>
    </submittedName>
</protein>
<accession>A0A0C9WAU8</accession>
<feature type="non-terminal residue" evidence="1">
    <location>
        <position position="102"/>
    </location>
</feature>
<evidence type="ECO:0000313" key="1">
    <source>
        <dbReference type="EMBL" id="KIJ60696.1"/>
    </source>
</evidence>
<dbReference type="AlphaFoldDB" id="A0A0C9WAU8"/>
<dbReference type="Proteomes" id="UP000053820">
    <property type="component" value="Unassembled WGS sequence"/>
</dbReference>
<evidence type="ECO:0000313" key="2">
    <source>
        <dbReference type="Proteomes" id="UP000053820"/>
    </source>
</evidence>
<sequence>VQSLSRKYIQALQGLEVAKEGYRNLTANADQSLITQWIAQAEEAQTRHFADVTAMDIFDVQLQRAPTRAEMQLQLAEDPAQPSSACSVASWLSLGLKIEELQ</sequence>
<name>A0A0C9WAU8_9AGAM</name>